<feature type="compositionally biased region" description="Basic and acidic residues" evidence="9">
    <location>
        <begin position="144"/>
        <end position="159"/>
    </location>
</feature>
<dbReference type="GO" id="GO:0005634">
    <property type="term" value="C:nucleus"/>
    <property type="evidence" value="ECO:0007669"/>
    <property type="project" value="UniProtKB-SubCell"/>
</dbReference>
<evidence type="ECO:0000313" key="13">
    <source>
        <dbReference type="Proteomes" id="UP000326396"/>
    </source>
</evidence>
<keyword evidence="13" id="KW-1185">Reference proteome</keyword>
<feature type="domain" description="Response regulatory" evidence="10">
    <location>
        <begin position="17"/>
        <end position="133"/>
    </location>
</feature>
<dbReference type="InterPro" id="IPR017930">
    <property type="entry name" value="Myb_dom"/>
</dbReference>
<feature type="domain" description="HTH myb-type" evidence="11">
    <location>
        <begin position="176"/>
        <end position="235"/>
    </location>
</feature>
<dbReference type="SUPFAM" id="SSF46689">
    <property type="entry name" value="Homeodomain-like"/>
    <property type="match status" value="1"/>
</dbReference>
<evidence type="ECO:0000256" key="8">
    <source>
        <dbReference type="PROSITE-ProRule" id="PRU00169"/>
    </source>
</evidence>
<dbReference type="PROSITE" id="PS50110">
    <property type="entry name" value="RESPONSE_REGULATORY"/>
    <property type="match status" value="1"/>
</dbReference>
<dbReference type="CDD" id="cd17584">
    <property type="entry name" value="REC_typeB_ARR-like"/>
    <property type="match status" value="1"/>
</dbReference>
<dbReference type="FunFam" id="1.10.10.60:FF:000007">
    <property type="entry name" value="Two-component response regulator"/>
    <property type="match status" value="1"/>
</dbReference>
<keyword evidence="5" id="KW-0010">Activator</keyword>
<dbReference type="InterPro" id="IPR011006">
    <property type="entry name" value="CheY-like_superfamily"/>
</dbReference>
<dbReference type="NCBIfam" id="TIGR01557">
    <property type="entry name" value="myb_SHAQKYF"/>
    <property type="match status" value="1"/>
</dbReference>
<keyword evidence="3" id="KW-0902">Two-component regulatory system</keyword>
<evidence type="ECO:0008006" key="14">
    <source>
        <dbReference type="Google" id="ProtNLM"/>
    </source>
</evidence>
<dbReference type="GO" id="GO:0003677">
    <property type="term" value="F:DNA binding"/>
    <property type="evidence" value="ECO:0007669"/>
    <property type="project" value="InterPro"/>
</dbReference>
<feature type="region of interest" description="Disordered" evidence="9">
    <location>
        <begin position="144"/>
        <end position="173"/>
    </location>
</feature>
<evidence type="ECO:0000256" key="3">
    <source>
        <dbReference type="ARBA" id="ARBA00023012"/>
    </source>
</evidence>
<protein>
    <recommendedName>
        <fullName evidence="14">Response regulatory domain-containing protein</fullName>
    </recommendedName>
</protein>
<name>A0A5N6NQA2_9ASTR</name>
<proteinExistence type="predicted"/>
<dbReference type="Pfam" id="PF00249">
    <property type="entry name" value="Myb_DNA-binding"/>
    <property type="match status" value="1"/>
</dbReference>
<dbReference type="Gene3D" id="3.40.50.2300">
    <property type="match status" value="1"/>
</dbReference>
<accession>A0A5N6NQA2</accession>
<sequence length="248" mass="28216">MKPNDPVRVSFNPHDLNVLLVDNNLTSLFLISRMLRSCHYQVTPCTQPTEALILLRNGEIKFDIMITEANFSTEMNGIKFLETVKQETDVPVVIVLAEDRIDVVITYITKGACAYLPKPVRMEVVRLLWQHVVRKELLGFKKMDDGEPDSSRSGEDREFCGSSDGVSMEDEQKKVTGKKHRLVWTDDLHQKFVDAVKLLGIQNAVPKKVLELMNVPGLSRGNVASHLQVKSRKDNRTYARKLHRAKSF</sequence>
<keyword evidence="4" id="KW-0805">Transcription regulation</keyword>
<dbReference type="InterPro" id="IPR009057">
    <property type="entry name" value="Homeodomain-like_sf"/>
</dbReference>
<evidence type="ECO:0000256" key="2">
    <source>
        <dbReference type="ARBA" id="ARBA00022553"/>
    </source>
</evidence>
<comment type="subcellular location">
    <subcellularLocation>
        <location evidence="1">Nucleus</location>
    </subcellularLocation>
</comment>
<dbReference type="Pfam" id="PF00072">
    <property type="entry name" value="Response_reg"/>
    <property type="match status" value="1"/>
</dbReference>
<dbReference type="PANTHER" id="PTHR43874">
    <property type="entry name" value="TWO-COMPONENT RESPONSE REGULATOR"/>
    <property type="match status" value="1"/>
</dbReference>
<dbReference type="InterPro" id="IPR045279">
    <property type="entry name" value="ARR-like"/>
</dbReference>
<evidence type="ECO:0000259" key="11">
    <source>
        <dbReference type="PROSITE" id="PS51294"/>
    </source>
</evidence>
<evidence type="ECO:0000313" key="12">
    <source>
        <dbReference type="EMBL" id="KAD5316901.1"/>
    </source>
</evidence>
<dbReference type="SUPFAM" id="SSF52172">
    <property type="entry name" value="CheY-like"/>
    <property type="match status" value="1"/>
</dbReference>
<dbReference type="GO" id="GO:0009736">
    <property type="term" value="P:cytokinin-activated signaling pathway"/>
    <property type="evidence" value="ECO:0007669"/>
    <property type="project" value="InterPro"/>
</dbReference>
<evidence type="ECO:0000256" key="1">
    <source>
        <dbReference type="ARBA" id="ARBA00004123"/>
    </source>
</evidence>
<dbReference type="PANTHER" id="PTHR43874:SF19">
    <property type="entry name" value="RESPONSE REGULATOR 23-RELATED"/>
    <property type="match status" value="1"/>
</dbReference>
<dbReference type="Proteomes" id="UP000326396">
    <property type="component" value="Linkage Group LG17"/>
</dbReference>
<evidence type="ECO:0000256" key="9">
    <source>
        <dbReference type="SAM" id="MobiDB-lite"/>
    </source>
</evidence>
<dbReference type="InterPro" id="IPR001005">
    <property type="entry name" value="SANT/Myb"/>
</dbReference>
<gene>
    <name evidence="12" type="ORF">E3N88_16847</name>
</gene>
<dbReference type="InterPro" id="IPR006447">
    <property type="entry name" value="Myb_dom_plants"/>
</dbReference>
<dbReference type="GO" id="GO:0000160">
    <property type="term" value="P:phosphorelay signal transduction system"/>
    <property type="evidence" value="ECO:0007669"/>
    <property type="project" value="UniProtKB-KW"/>
</dbReference>
<dbReference type="Gene3D" id="1.10.10.60">
    <property type="entry name" value="Homeodomain-like"/>
    <property type="match status" value="1"/>
</dbReference>
<dbReference type="SMART" id="SM00448">
    <property type="entry name" value="REC"/>
    <property type="match status" value="1"/>
</dbReference>
<evidence type="ECO:0000256" key="7">
    <source>
        <dbReference type="ARBA" id="ARBA00023242"/>
    </source>
</evidence>
<dbReference type="AlphaFoldDB" id="A0A5N6NQA2"/>
<dbReference type="PROSITE" id="PS51294">
    <property type="entry name" value="HTH_MYB"/>
    <property type="match status" value="1"/>
</dbReference>
<evidence type="ECO:0000256" key="6">
    <source>
        <dbReference type="ARBA" id="ARBA00023163"/>
    </source>
</evidence>
<keyword evidence="6" id="KW-0804">Transcription</keyword>
<dbReference type="OrthoDB" id="60033at2759"/>
<comment type="caution">
    <text evidence="8">Lacks conserved residue(s) required for the propagation of feature annotation.</text>
</comment>
<dbReference type="InterPro" id="IPR001789">
    <property type="entry name" value="Sig_transdc_resp-reg_receiver"/>
</dbReference>
<keyword evidence="2" id="KW-0597">Phosphoprotein</keyword>
<reference evidence="12 13" key="1">
    <citation type="submission" date="2019-05" db="EMBL/GenBank/DDBJ databases">
        <title>Mikania micrantha, genome provides insights into the molecular mechanism of rapid growth.</title>
        <authorList>
            <person name="Liu B."/>
        </authorList>
    </citation>
    <scope>NUCLEOTIDE SEQUENCE [LARGE SCALE GENOMIC DNA]</scope>
    <source>
        <strain evidence="12">NLD-2019</strain>
        <tissue evidence="12">Leaf</tissue>
    </source>
</reference>
<evidence type="ECO:0000256" key="5">
    <source>
        <dbReference type="ARBA" id="ARBA00023159"/>
    </source>
</evidence>
<dbReference type="EMBL" id="SZYD01000009">
    <property type="protein sequence ID" value="KAD5316901.1"/>
    <property type="molecule type" value="Genomic_DNA"/>
</dbReference>
<organism evidence="12 13">
    <name type="scientific">Mikania micrantha</name>
    <name type="common">bitter vine</name>
    <dbReference type="NCBI Taxonomy" id="192012"/>
    <lineage>
        <taxon>Eukaryota</taxon>
        <taxon>Viridiplantae</taxon>
        <taxon>Streptophyta</taxon>
        <taxon>Embryophyta</taxon>
        <taxon>Tracheophyta</taxon>
        <taxon>Spermatophyta</taxon>
        <taxon>Magnoliopsida</taxon>
        <taxon>eudicotyledons</taxon>
        <taxon>Gunneridae</taxon>
        <taxon>Pentapetalae</taxon>
        <taxon>asterids</taxon>
        <taxon>campanulids</taxon>
        <taxon>Asterales</taxon>
        <taxon>Asteraceae</taxon>
        <taxon>Asteroideae</taxon>
        <taxon>Heliantheae alliance</taxon>
        <taxon>Eupatorieae</taxon>
        <taxon>Mikania</taxon>
    </lineage>
</organism>
<comment type="caution">
    <text evidence="12">The sequence shown here is derived from an EMBL/GenBank/DDBJ whole genome shotgun (WGS) entry which is preliminary data.</text>
</comment>
<evidence type="ECO:0000256" key="4">
    <source>
        <dbReference type="ARBA" id="ARBA00023015"/>
    </source>
</evidence>
<evidence type="ECO:0000259" key="10">
    <source>
        <dbReference type="PROSITE" id="PS50110"/>
    </source>
</evidence>
<keyword evidence="7" id="KW-0539">Nucleus</keyword>